<comment type="similarity">
    <text evidence="3">Belongs to the PIGG/PIGN/PIGO family. PIGG subfamily.</text>
</comment>
<evidence type="ECO:0000256" key="8">
    <source>
        <dbReference type="ARBA" id="ARBA00022989"/>
    </source>
</evidence>
<protein>
    <submittedName>
        <fullName evidence="11">GPI ethanolamine phosphate transferase 2</fullName>
    </submittedName>
</protein>
<dbReference type="AlphaFoldDB" id="A0AAD1S6G9"/>
<keyword evidence="7" id="KW-0256">Endoplasmic reticulum</keyword>
<dbReference type="InterPro" id="IPR037674">
    <property type="entry name" value="PIG-G_N"/>
</dbReference>
<dbReference type="GO" id="GO:0006506">
    <property type="term" value="P:GPI anchor biosynthetic process"/>
    <property type="evidence" value="ECO:0007669"/>
    <property type="project" value="UniProtKB-KW"/>
</dbReference>
<dbReference type="InterPro" id="IPR002591">
    <property type="entry name" value="Phosphodiest/P_Trfase"/>
</dbReference>
<dbReference type="Gene3D" id="3.40.720.10">
    <property type="entry name" value="Alkaline Phosphatase, subunit A"/>
    <property type="match status" value="1"/>
</dbReference>
<evidence type="ECO:0000313" key="12">
    <source>
        <dbReference type="Proteomes" id="UP001295444"/>
    </source>
</evidence>
<evidence type="ECO:0000256" key="7">
    <source>
        <dbReference type="ARBA" id="ARBA00022824"/>
    </source>
</evidence>
<dbReference type="PANTHER" id="PTHR23072:SF0">
    <property type="entry name" value="GPI ETHANOLAMINE PHOSPHATE TRANSFERASE 2"/>
    <property type="match status" value="1"/>
</dbReference>
<evidence type="ECO:0000313" key="11">
    <source>
        <dbReference type="EMBL" id="CAH2293106.1"/>
    </source>
</evidence>
<keyword evidence="9 10" id="KW-0472">Membrane</keyword>
<feature type="transmembrane region" description="Helical" evidence="10">
    <location>
        <begin position="500"/>
        <end position="528"/>
    </location>
</feature>
<feature type="transmembrane region" description="Helical" evidence="10">
    <location>
        <begin position="747"/>
        <end position="765"/>
    </location>
</feature>
<feature type="transmembrane region" description="Helical" evidence="10">
    <location>
        <begin position="802"/>
        <end position="822"/>
    </location>
</feature>
<comment type="subcellular location">
    <subcellularLocation>
        <location evidence="1">Endoplasmic reticulum membrane</location>
        <topology evidence="1">Multi-pass membrane protein</topology>
    </subcellularLocation>
</comment>
<feature type="transmembrane region" description="Helical" evidence="10">
    <location>
        <begin position="430"/>
        <end position="449"/>
    </location>
</feature>
<reference evidence="11" key="1">
    <citation type="submission" date="2022-03" db="EMBL/GenBank/DDBJ databases">
        <authorList>
            <person name="Alioto T."/>
            <person name="Alioto T."/>
            <person name="Gomez Garrido J."/>
        </authorList>
    </citation>
    <scope>NUCLEOTIDE SEQUENCE</scope>
</reference>
<gene>
    <name evidence="11" type="ORF">PECUL_23A053499</name>
</gene>
<feature type="transmembrane region" description="Helical" evidence="10">
    <location>
        <begin position="711"/>
        <end position="732"/>
    </location>
</feature>
<dbReference type="InterPro" id="IPR017850">
    <property type="entry name" value="Alkaline_phosphatase_core_sf"/>
</dbReference>
<dbReference type="Proteomes" id="UP001295444">
    <property type="component" value="Chromosome 05"/>
</dbReference>
<sequence>MRVAFSLLVFSYLLIHAIGLILFLRGFFPVSVKSQSRKNTVSEIPAEPSAGTKSNWTHLPPPLFKKTVILLIDSLRQDFVFGLKGKMHMPYMTQLLEKGTTHSFIAKAATPTVTMPRIKALMTGSIPGFIDVVMNLNSQELLDDNLLWQAKEAGKRVVFYGDNTWIKLFPNHFVEYDGTTSFFVSDFTEVDNNVTRHLDDVLSRNDWDILICHYLGLDHIGHLTGPYSHLVGPKLFEMDIVLKKIHTSLISKEEESLPNLIVVCGDHGMSETGSHGASSDEEIETPLVFISSAFERKNDSGKVPETLQQTDLTPTLAISLGLPIPRNNLGMLIHPVVEHELMRQQLRFFHLNGYQLSTLLRENVKSSETDVGVEQFKKAEKSHENWLKLYLEGNASEILKNLGNKVLKQYLNALMKLSSSLSKQVAEYDMYSMAVGAIISLEIFILLVLSFPNVLCSCAEFEVPLSSPFVSLLFYMMCLVLAAVHVIVCTSTEKVCFFCSISWVMAVAILTFISALCCIILSMLGKIVSKPKPPTMIQDSVSLWSEMDILLLMGTLGYVLSMGSSSLIEEEHQTWYFLVNTLCFVLAQDLCRKYFIVKKEKAHSLTHKSEEIEGVCIKEELKLKMLPLLARFLKDNEKLIALLSPWAILICCRLLRTLNQTGVQWMHRQDFGHWLTSSDHKAELSFLVAVSLVMIHLLIQGRCSSVSKIALAFGLLGVYSYRAATGHVLYPWEQTTKEISKGITEARFVYIFVLGVLITGIKDLLKSQVIYADPKTRSTSLWDVYCGLVLLAALLFRPHNLVVLVFCLMIQSTLTMFIWRLLKYNAVQVTLMHYWFGQAFFFFQVCLCILIV</sequence>
<keyword evidence="12" id="KW-1185">Reference proteome</keyword>
<dbReference type="InterPro" id="IPR039527">
    <property type="entry name" value="PIGG/GPI7"/>
</dbReference>
<evidence type="ECO:0000256" key="3">
    <source>
        <dbReference type="ARBA" id="ARBA00005315"/>
    </source>
</evidence>
<accession>A0AAD1S6G9</accession>
<feature type="transmembrane region" description="Helical" evidence="10">
    <location>
        <begin position="777"/>
        <end position="796"/>
    </location>
</feature>
<evidence type="ECO:0000256" key="9">
    <source>
        <dbReference type="ARBA" id="ARBA00023136"/>
    </source>
</evidence>
<evidence type="ECO:0000256" key="1">
    <source>
        <dbReference type="ARBA" id="ARBA00004477"/>
    </source>
</evidence>
<keyword evidence="5 11" id="KW-0808">Transferase</keyword>
<evidence type="ECO:0000256" key="2">
    <source>
        <dbReference type="ARBA" id="ARBA00004687"/>
    </source>
</evidence>
<evidence type="ECO:0000256" key="6">
    <source>
        <dbReference type="ARBA" id="ARBA00022692"/>
    </source>
</evidence>
<evidence type="ECO:0000256" key="10">
    <source>
        <dbReference type="SAM" id="Phobius"/>
    </source>
</evidence>
<dbReference type="PANTHER" id="PTHR23072">
    <property type="entry name" value="PHOSPHATIDYLINOSITOL GLYCAN-RELATED"/>
    <property type="match status" value="1"/>
</dbReference>
<organism evidence="11 12">
    <name type="scientific">Pelobates cultripes</name>
    <name type="common">Western spadefoot toad</name>
    <dbReference type="NCBI Taxonomy" id="61616"/>
    <lineage>
        <taxon>Eukaryota</taxon>
        <taxon>Metazoa</taxon>
        <taxon>Chordata</taxon>
        <taxon>Craniata</taxon>
        <taxon>Vertebrata</taxon>
        <taxon>Euteleostomi</taxon>
        <taxon>Amphibia</taxon>
        <taxon>Batrachia</taxon>
        <taxon>Anura</taxon>
        <taxon>Pelobatoidea</taxon>
        <taxon>Pelobatidae</taxon>
        <taxon>Pelobates</taxon>
    </lineage>
</organism>
<feature type="transmembrane region" description="Helical" evidence="10">
    <location>
        <begin position="682"/>
        <end position="699"/>
    </location>
</feature>
<keyword evidence="6 10" id="KW-0812">Transmembrane</keyword>
<keyword evidence="4" id="KW-0337">GPI-anchor biosynthesis</keyword>
<evidence type="ECO:0000256" key="5">
    <source>
        <dbReference type="ARBA" id="ARBA00022679"/>
    </source>
</evidence>
<dbReference type="CDD" id="cd16024">
    <property type="entry name" value="GPI_EPT_2"/>
    <property type="match status" value="1"/>
</dbReference>
<feature type="transmembrane region" description="Helical" evidence="10">
    <location>
        <begin position="7"/>
        <end position="28"/>
    </location>
</feature>
<proteinExistence type="inferred from homology"/>
<dbReference type="GO" id="GO:0051267">
    <property type="term" value="F:CP2 mannose-ethanolamine phosphotransferase activity"/>
    <property type="evidence" value="ECO:0007669"/>
    <property type="project" value="TreeGrafter"/>
</dbReference>
<dbReference type="Pfam" id="PF01663">
    <property type="entry name" value="Phosphodiest"/>
    <property type="match status" value="1"/>
</dbReference>
<comment type="pathway">
    <text evidence="2">Glycolipid biosynthesis; glycosylphosphatidylinositol-anchor biosynthesis.</text>
</comment>
<feature type="transmembrane region" description="Helical" evidence="10">
    <location>
        <begin position="834"/>
        <end position="851"/>
    </location>
</feature>
<evidence type="ECO:0000256" key="4">
    <source>
        <dbReference type="ARBA" id="ARBA00022502"/>
    </source>
</evidence>
<name>A0AAD1S6G9_PELCU</name>
<dbReference type="SUPFAM" id="SSF53649">
    <property type="entry name" value="Alkaline phosphatase-like"/>
    <property type="match status" value="1"/>
</dbReference>
<dbReference type="FunFam" id="3.40.720.10:FF:000018">
    <property type="entry name" value="Putative GPI ethanolamine phosphate transferase 2"/>
    <property type="match status" value="1"/>
</dbReference>
<feature type="transmembrane region" description="Helical" evidence="10">
    <location>
        <begin position="469"/>
        <end position="488"/>
    </location>
</feature>
<keyword evidence="8 10" id="KW-1133">Transmembrane helix</keyword>
<dbReference type="EMBL" id="OW240916">
    <property type="protein sequence ID" value="CAH2293106.1"/>
    <property type="molecule type" value="Genomic_DNA"/>
</dbReference>
<dbReference type="GO" id="GO:0005789">
    <property type="term" value="C:endoplasmic reticulum membrane"/>
    <property type="evidence" value="ECO:0007669"/>
    <property type="project" value="UniProtKB-SubCell"/>
</dbReference>